<feature type="transmembrane region" description="Helical" evidence="16">
    <location>
        <begin position="146"/>
        <end position="163"/>
    </location>
</feature>
<keyword evidence="17" id="KW-0132">Cell division</keyword>
<dbReference type="EMBL" id="BKCF01000005">
    <property type="protein sequence ID" value="GEQ86963.1"/>
    <property type="molecule type" value="Genomic_DNA"/>
</dbReference>
<feature type="transmembrane region" description="Helical" evidence="16">
    <location>
        <begin position="259"/>
        <end position="280"/>
    </location>
</feature>
<dbReference type="PANTHER" id="PTHR30474:SF2">
    <property type="entry name" value="PEPTIDOGLYCAN GLYCOSYLTRANSFERASE FTSW-RELATED"/>
    <property type="match status" value="1"/>
</dbReference>
<keyword evidence="4 16" id="KW-0812">Transmembrane</keyword>
<evidence type="ECO:0000256" key="3">
    <source>
        <dbReference type="ARBA" id="ARBA00022679"/>
    </source>
</evidence>
<organism evidence="17 18">
    <name type="scientific">Patiriisocius marinistellae</name>
    <dbReference type="NCBI Taxonomy" id="2494560"/>
    <lineage>
        <taxon>Bacteria</taxon>
        <taxon>Pseudomonadati</taxon>
        <taxon>Bacteroidota</taxon>
        <taxon>Flavobacteriia</taxon>
        <taxon>Flavobacteriales</taxon>
        <taxon>Flavobacteriaceae</taxon>
        <taxon>Patiriisocius</taxon>
    </lineage>
</organism>
<evidence type="ECO:0000256" key="15">
    <source>
        <dbReference type="ARBA" id="ARBA00049902"/>
    </source>
</evidence>
<evidence type="ECO:0000256" key="6">
    <source>
        <dbReference type="ARBA" id="ARBA00022984"/>
    </source>
</evidence>
<evidence type="ECO:0000256" key="1">
    <source>
        <dbReference type="ARBA" id="ARBA00004141"/>
    </source>
</evidence>
<evidence type="ECO:0000256" key="10">
    <source>
        <dbReference type="ARBA" id="ARBA00033270"/>
    </source>
</evidence>
<feature type="transmembrane region" description="Helical" evidence="16">
    <location>
        <begin position="47"/>
        <end position="69"/>
    </location>
</feature>
<dbReference type="Pfam" id="PF01098">
    <property type="entry name" value="FTSW_RODA_SPOVE"/>
    <property type="match status" value="1"/>
</dbReference>
<keyword evidence="7 16" id="KW-1133">Transmembrane helix</keyword>
<evidence type="ECO:0000313" key="18">
    <source>
        <dbReference type="Proteomes" id="UP000326994"/>
    </source>
</evidence>
<evidence type="ECO:0000256" key="5">
    <source>
        <dbReference type="ARBA" id="ARBA00022960"/>
    </source>
</evidence>
<keyword evidence="17" id="KW-0131">Cell cycle</keyword>
<feature type="transmembrane region" description="Helical" evidence="16">
    <location>
        <begin position="325"/>
        <end position="347"/>
    </location>
</feature>
<dbReference type="Proteomes" id="UP000326994">
    <property type="component" value="Unassembled WGS sequence"/>
</dbReference>
<keyword evidence="8 16" id="KW-0472">Membrane</keyword>
<proteinExistence type="inferred from homology"/>
<keyword evidence="18" id="KW-1185">Reference proteome</keyword>
<evidence type="ECO:0000256" key="14">
    <source>
        <dbReference type="ARBA" id="ARBA00044770"/>
    </source>
</evidence>
<dbReference type="GO" id="GO:0008360">
    <property type="term" value="P:regulation of cell shape"/>
    <property type="evidence" value="ECO:0007669"/>
    <property type="project" value="UniProtKB-KW"/>
</dbReference>
<evidence type="ECO:0000256" key="7">
    <source>
        <dbReference type="ARBA" id="ARBA00022989"/>
    </source>
</evidence>
<evidence type="ECO:0000256" key="4">
    <source>
        <dbReference type="ARBA" id="ARBA00022692"/>
    </source>
</evidence>
<comment type="similarity">
    <text evidence="11">Belongs to the SEDS family. FtsW subfamily.</text>
</comment>
<evidence type="ECO:0000256" key="12">
    <source>
        <dbReference type="ARBA" id="ARBA00041185"/>
    </source>
</evidence>
<dbReference type="AlphaFoldDB" id="A0A5J4FY35"/>
<reference evidence="17 18" key="1">
    <citation type="submission" date="2019-08" db="EMBL/GenBank/DDBJ databases">
        <title>Ulvibacter marinistellae sp. nov., isolated from a starfish, Patiria pectinifera.</title>
        <authorList>
            <person name="Kawano K."/>
            <person name="Ushijima N."/>
            <person name="Kihara M."/>
            <person name="Itoh H."/>
        </authorList>
    </citation>
    <scope>NUCLEOTIDE SEQUENCE [LARGE SCALE GENOMIC DNA]</scope>
    <source>
        <strain evidence="17 18">KK4</strain>
    </source>
</reference>
<comment type="caution">
    <text evidence="17">The sequence shown here is derived from an EMBL/GenBank/DDBJ whole genome shotgun (WGS) entry which is preliminary data.</text>
</comment>
<dbReference type="GO" id="GO:0032153">
    <property type="term" value="C:cell division site"/>
    <property type="evidence" value="ECO:0007669"/>
    <property type="project" value="TreeGrafter"/>
</dbReference>
<accession>A0A5J4FY35</accession>
<dbReference type="InterPro" id="IPR001182">
    <property type="entry name" value="FtsW/RodA"/>
</dbReference>
<dbReference type="GO" id="GO:0009252">
    <property type="term" value="P:peptidoglycan biosynthetic process"/>
    <property type="evidence" value="ECO:0007669"/>
    <property type="project" value="UniProtKB-KW"/>
</dbReference>
<dbReference type="PANTHER" id="PTHR30474">
    <property type="entry name" value="CELL CYCLE PROTEIN"/>
    <property type="match status" value="1"/>
</dbReference>
<keyword evidence="5" id="KW-0133">Cell shape</keyword>
<evidence type="ECO:0000256" key="11">
    <source>
        <dbReference type="ARBA" id="ARBA00038053"/>
    </source>
</evidence>
<keyword evidence="6" id="KW-0573">Peptidoglycan synthesis</keyword>
<evidence type="ECO:0000313" key="17">
    <source>
        <dbReference type="EMBL" id="GEQ86963.1"/>
    </source>
</evidence>
<comment type="subcellular location">
    <subcellularLocation>
        <location evidence="1">Membrane</location>
        <topology evidence="1">Multi-pass membrane protein</topology>
    </subcellularLocation>
</comment>
<keyword evidence="2" id="KW-0328">Glycosyltransferase</keyword>
<sequence length="371" mass="40487">MPVYSASSNLAYLYGDGSTFKFLAKHFAHLVLGFAILYGVHKIPYRYFRGLSIIALPAVIILLLITIAQGTTIGGANASRWIRVPLVGFTFQTSTLAAVVLMTYVARYLSSIKDKAITFKETLLPLWLPVFLVLALILPANFSTTAIIFAMVVLLVFIGGYPLRYLGIILGAGFLMLTLFVLSAKAFPGVFPNRVDTWISRIENFTDKKDTEADYQIERSKIAIASGMVTGLGPGKSVQKNFLPQSSSDFIYAIIVEEWGLVGGLVLMFLYLILLFRLVIVAHKSNSMFGKLLVIGVGLPIVFQALINMAVAVELFPVTGQTLPLISSGGTSIWMTCLALGMVLSVAAKREIEKKDLETTDNPLDVLSQAM</sequence>
<dbReference type="EC" id="2.4.99.28" evidence="14"/>
<gene>
    <name evidence="17" type="primary">ftsW</name>
    <name evidence="17" type="ORF">ULMS_24710</name>
</gene>
<evidence type="ECO:0000256" key="8">
    <source>
        <dbReference type="ARBA" id="ARBA00023136"/>
    </source>
</evidence>
<feature type="transmembrane region" description="Helical" evidence="16">
    <location>
        <begin position="20"/>
        <end position="40"/>
    </location>
</feature>
<evidence type="ECO:0000256" key="13">
    <source>
        <dbReference type="ARBA" id="ARBA00041418"/>
    </source>
</evidence>
<name>A0A5J4FY35_9FLAO</name>
<evidence type="ECO:0000256" key="2">
    <source>
        <dbReference type="ARBA" id="ARBA00022676"/>
    </source>
</evidence>
<evidence type="ECO:0000256" key="16">
    <source>
        <dbReference type="SAM" id="Phobius"/>
    </source>
</evidence>
<protein>
    <recommendedName>
        <fullName evidence="12">Probable peptidoglycan glycosyltransferase FtsW</fullName>
        <ecNumber evidence="14">2.4.99.28</ecNumber>
    </recommendedName>
    <alternativeName>
        <fullName evidence="13">Cell division protein FtsW</fullName>
    </alternativeName>
    <alternativeName>
        <fullName evidence="10">Cell wall polymerase</fullName>
    </alternativeName>
    <alternativeName>
        <fullName evidence="9">Peptidoglycan polymerase</fullName>
    </alternativeName>
</protein>
<feature type="transmembrane region" description="Helical" evidence="16">
    <location>
        <begin position="122"/>
        <end position="140"/>
    </location>
</feature>
<keyword evidence="3" id="KW-0808">Transferase</keyword>
<feature type="transmembrane region" description="Helical" evidence="16">
    <location>
        <begin position="292"/>
        <end position="313"/>
    </location>
</feature>
<dbReference type="GO" id="GO:0051301">
    <property type="term" value="P:cell division"/>
    <property type="evidence" value="ECO:0007669"/>
    <property type="project" value="UniProtKB-KW"/>
</dbReference>
<feature type="transmembrane region" description="Helical" evidence="16">
    <location>
        <begin position="168"/>
        <end position="187"/>
    </location>
</feature>
<comment type="catalytic activity">
    <reaction evidence="15">
        <text>[GlcNAc-(1-&gt;4)-Mur2Ac(oyl-L-Ala-gamma-D-Glu-L-Lys-D-Ala-D-Ala)](n)-di-trans,octa-cis-undecaprenyl diphosphate + beta-D-GlcNAc-(1-&gt;4)-Mur2Ac(oyl-L-Ala-gamma-D-Glu-L-Lys-D-Ala-D-Ala)-di-trans,octa-cis-undecaprenyl diphosphate = [GlcNAc-(1-&gt;4)-Mur2Ac(oyl-L-Ala-gamma-D-Glu-L-Lys-D-Ala-D-Ala)](n+1)-di-trans,octa-cis-undecaprenyl diphosphate + di-trans,octa-cis-undecaprenyl diphosphate + H(+)</text>
        <dbReference type="Rhea" id="RHEA:23708"/>
        <dbReference type="Rhea" id="RHEA-COMP:9602"/>
        <dbReference type="Rhea" id="RHEA-COMP:9603"/>
        <dbReference type="ChEBI" id="CHEBI:15378"/>
        <dbReference type="ChEBI" id="CHEBI:58405"/>
        <dbReference type="ChEBI" id="CHEBI:60033"/>
        <dbReference type="ChEBI" id="CHEBI:78435"/>
        <dbReference type="EC" id="2.4.99.28"/>
    </reaction>
</comment>
<dbReference type="GO" id="GO:0008955">
    <property type="term" value="F:peptidoglycan glycosyltransferase activity"/>
    <property type="evidence" value="ECO:0007669"/>
    <property type="project" value="UniProtKB-EC"/>
</dbReference>
<feature type="transmembrane region" description="Helical" evidence="16">
    <location>
        <begin position="89"/>
        <end position="110"/>
    </location>
</feature>
<evidence type="ECO:0000256" key="9">
    <source>
        <dbReference type="ARBA" id="ARBA00032370"/>
    </source>
</evidence>
<dbReference type="GO" id="GO:0015648">
    <property type="term" value="F:lipid-linked peptidoglycan transporter activity"/>
    <property type="evidence" value="ECO:0007669"/>
    <property type="project" value="TreeGrafter"/>
</dbReference>
<dbReference type="GO" id="GO:0005886">
    <property type="term" value="C:plasma membrane"/>
    <property type="evidence" value="ECO:0007669"/>
    <property type="project" value="TreeGrafter"/>
</dbReference>